<comment type="caution">
    <text evidence="2">The sequence shown here is derived from an EMBL/GenBank/DDBJ whole genome shotgun (WGS) entry which is preliminary data.</text>
</comment>
<dbReference type="AlphaFoldDB" id="A0AA87ZZ39"/>
<sequence>MYQRHDERLDDIQAQLAYDHQWHIEHAEYQAFCFNTMEKIFQHFGFSSVQDMTGFPQMPPFADRLRQPYQRASQPQEDNQTNIQEDDE</sequence>
<evidence type="ECO:0000313" key="2">
    <source>
        <dbReference type="EMBL" id="GMN43277.1"/>
    </source>
</evidence>
<name>A0AA87ZZ39_FICCA</name>
<gene>
    <name evidence="2" type="ORF">TIFTF001_012474</name>
</gene>
<evidence type="ECO:0000256" key="1">
    <source>
        <dbReference type="SAM" id="MobiDB-lite"/>
    </source>
</evidence>
<feature type="region of interest" description="Disordered" evidence="1">
    <location>
        <begin position="55"/>
        <end position="88"/>
    </location>
</feature>
<dbReference type="Proteomes" id="UP001187192">
    <property type="component" value="Unassembled WGS sequence"/>
</dbReference>
<feature type="compositionally biased region" description="Polar residues" evidence="1">
    <location>
        <begin position="70"/>
        <end position="88"/>
    </location>
</feature>
<accession>A0AA87ZZ39</accession>
<dbReference type="Gramene" id="FCD_00020112-RA">
    <property type="protein sequence ID" value="FCD_00020112-RA:cds"/>
    <property type="gene ID" value="FCD_00020112"/>
</dbReference>
<organism evidence="2 3">
    <name type="scientific">Ficus carica</name>
    <name type="common">Common fig</name>
    <dbReference type="NCBI Taxonomy" id="3494"/>
    <lineage>
        <taxon>Eukaryota</taxon>
        <taxon>Viridiplantae</taxon>
        <taxon>Streptophyta</taxon>
        <taxon>Embryophyta</taxon>
        <taxon>Tracheophyta</taxon>
        <taxon>Spermatophyta</taxon>
        <taxon>Magnoliopsida</taxon>
        <taxon>eudicotyledons</taxon>
        <taxon>Gunneridae</taxon>
        <taxon>Pentapetalae</taxon>
        <taxon>rosids</taxon>
        <taxon>fabids</taxon>
        <taxon>Rosales</taxon>
        <taxon>Moraceae</taxon>
        <taxon>Ficeae</taxon>
        <taxon>Ficus</taxon>
    </lineage>
</organism>
<proteinExistence type="predicted"/>
<reference evidence="2" key="1">
    <citation type="submission" date="2023-07" db="EMBL/GenBank/DDBJ databases">
        <title>draft genome sequence of fig (Ficus carica).</title>
        <authorList>
            <person name="Takahashi T."/>
            <person name="Nishimura K."/>
        </authorList>
    </citation>
    <scope>NUCLEOTIDE SEQUENCE</scope>
</reference>
<protein>
    <submittedName>
        <fullName evidence="2">Uncharacterized protein</fullName>
    </submittedName>
</protein>
<keyword evidence="3" id="KW-1185">Reference proteome</keyword>
<evidence type="ECO:0000313" key="3">
    <source>
        <dbReference type="Proteomes" id="UP001187192"/>
    </source>
</evidence>
<dbReference type="EMBL" id="BTGU01000016">
    <property type="protein sequence ID" value="GMN43277.1"/>
    <property type="molecule type" value="Genomic_DNA"/>
</dbReference>